<dbReference type="EMBL" id="SOPW01000003">
    <property type="protein sequence ID" value="TFB23970.1"/>
    <property type="molecule type" value="Genomic_DNA"/>
</dbReference>
<evidence type="ECO:0000313" key="5">
    <source>
        <dbReference type="Proteomes" id="UP000297975"/>
    </source>
</evidence>
<feature type="repeat" description="TPR" evidence="3">
    <location>
        <begin position="371"/>
        <end position="404"/>
    </location>
</feature>
<proteinExistence type="predicted"/>
<evidence type="ECO:0000313" key="4">
    <source>
        <dbReference type="EMBL" id="TFB23970.1"/>
    </source>
</evidence>
<sequence length="416" mass="48989">MDPIAEALDLYEAGNINEAVNHLMENAKEISEQEQFSVAELLQQWGFLEEARRLFEELYRTYPIDHQIKFQLADIYIDLEMDEEALSLIEEIEPDDPEYVDALMIFADIYQSQGLNEVAEQKLIQAKELQPENPLIDFGLGELAFFNGEFQKAIDCYERIEPHADQFPMVNILERLAECHATIGNWEQALVYYQDLDLKEPDQLFKYGYTAFQMSRYDVSIKAWNDLIDLDSDYTSVYPYLAQAYEEEGLLEAANDILKQGLKKDEYNLELYITLARNEKKQGHIEHTKKYLKEAIALDPSHEKAIEELYSIYEQNDNWDDALKLVEELKKFEPYPEILDWRSAQVYNELEEFDKARNSYEKAYLTYHQEADFLKEYGFFLVEEGKMEKAVELLNEYLKQNPEDQETIEFLERTQG</sequence>
<dbReference type="PROSITE" id="PS50005">
    <property type="entry name" value="TPR"/>
    <property type="match status" value="2"/>
</dbReference>
<evidence type="ECO:0000256" key="1">
    <source>
        <dbReference type="ARBA" id="ARBA00022737"/>
    </source>
</evidence>
<dbReference type="RefSeq" id="WP_134339029.1">
    <property type="nucleotide sequence ID" value="NZ_SOPW01000003.1"/>
</dbReference>
<accession>A0A4Y8ISR5</accession>
<protein>
    <submittedName>
        <fullName evidence="4">Tetratricopeptide repeat protein</fullName>
    </submittedName>
</protein>
<reference evidence="4 5" key="1">
    <citation type="submission" date="2019-03" db="EMBL/GenBank/DDBJ databases">
        <authorList>
            <person name="He R.-H."/>
        </authorList>
    </citation>
    <scope>NUCLEOTIDE SEQUENCE [LARGE SCALE GENOMIC DNA]</scope>
    <source>
        <strain evidence="5">SH 714</strain>
    </source>
</reference>
<keyword evidence="5" id="KW-1185">Reference proteome</keyword>
<dbReference type="SMART" id="SM00028">
    <property type="entry name" value="TPR"/>
    <property type="match status" value="6"/>
</dbReference>
<evidence type="ECO:0000256" key="2">
    <source>
        <dbReference type="ARBA" id="ARBA00022803"/>
    </source>
</evidence>
<name>A0A4Y8ISR5_9BACI</name>
<comment type="caution">
    <text evidence="4">The sequence shown here is derived from an EMBL/GenBank/DDBJ whole genome shotgun (WGS) entry which is preliminary data.</text>
</comment>
<gene>
    <name evidence="4" type="ORF">E3U55_03925</name>
</gene>
<evidence type="ECO:0000256" key="3">
    <source>
        <dbReference type="PROSITE-ProRule" id="PRU00339"/>
    </source>
</evidence>
<dbReference type="Pfam" id="PF25058">
    <property type="entry name" value="ARM_TT21"/>
    <property type="match status" value="1"/>
</dbReference>
<dbReference type="PANTHER" id="PTHR45586:SF1">
    <property type="entry name" value="LIPOPOLYSACCHARIDE ASSEMBLY PROTEIN B"/>
    <property type="match status" value="1"/>
</dbReference>
<keyword evidence="2 3" id="KW-0802">TPR repeat</keyword>
<dbReference type="Pfam" id="PF13432">
    <property type="entry name" value="TPR_16"/>
    <property type="match status" value="1"/>
</dbReference>
<organism evidence="4 5">
    <name type="scientific">Filobacillus milosensis</name>
    <dbReference type="NCBI Taxonomy" id="94137"/>
    <lineage>
        <taxon>Bacteria</taxon>
        <taxon>Bacillati</taxon>
        <taxon>Bacillota</taxon>
        <taxon>Bacilli</taxon>
        <taxon>Bacillales</taxon>
        <taxon>Bacillaceae</taxon>
        <taxon>Filobacillus</taxon>
    </lineage>
</organism>
<dbReference type="OrthoDB" id="2080803at2"/>
<dbReference type="InterPro" id="IPR019734">
    <property type="entry name" value="TPR_rpt"/>
</dbReference>
<feature type="repeat" description="TPR" evidence="3">
    <location>
        <begin position="269"/>
        <end position="302"/>
    </location>
</feature>
<dbReference type="InterPro" id="IPR011990">
    <property type="entry name" value="TPR-like_helical_dom_sf"/>
</dbReference>
<dbReference type="Pfam" id="PF13181">
    <property type="entry name" value="TPR_8"/>
    <property type="match status" value="1"/>
</dbReference>
<dbReference type="Gene3D" id="1.25.40.10">
    <property type="entry name" value="Tetratricopeptide repeat domain"/>
    <property type="match status" value="2"/>
</dbReference>
<dbReference type="InterPro" id="IPR051012">
    <property type="entry name" value="CellSynth/LPSAsmb/PSIAsmb"/>
</dbReference>
<dbReference type="Proteomes" id="UP000297975">
    <property type="component" value="Unassembled WGS sequence"/>
</dbReference>
<dbReference type="AlphaFoldDB" id="A0A4Y8ISR5"/>
<dbReference type="PANTHER" id="PTHR45586">
    <property type="entry name" value="TPR REPEAT-CONTAINING PROTEIN PA4667"/>
    <property type="match status" value="1"/>
</dbReference>
<dbReference type="SUPFAM" id="SSF48452">
    <property type="entry name" value="TPR-like"/>
    <property type="match status" value="2"/>
</dbReference>
<keyword evidence="1" id="KW-0677">Repeat</keyword>